<name>A0A9Q8QLB3_9HYPO</name>
<feature type="compositionally biased region" description="Low complexity" evidence="1">
    <location>
        <begin position="99"/>
        <end position="117"/>
    </location>
</feature>
<dbReference type="KEGG" id="ptkz:JDV02_007245"/>
<keyword evidence="4" id="KW-1185">Reference proteome</keyword>
<protein>
    <submittedName>
        <fullName evidence="3">Uncharacterized protein</fullName>
    </submittedName>
</protein>
<feature type="compositionally biased region" description="Pro residues" evidence="1">
    <location>
        <begin position="131"/>
        <end position="144"/>
    </location>
</feature>
<reference evidence="3" key="1">
    <citation type="submission" date="2021-11" db="EMBL/GenBank/DDBJ databases">
        <title>Purpureocillium_takamizusanense_genome.</title>
        <authorList>
            <person name="Nguyen N.-H."/>
        </authorList>
    </citation>
    <scope>NUCLEOTIDE SEQUENCE</scope>
    <source>
        <strain evidence="3">PT3</strain>
    </source>
</reference>
<dbReference type="RefSeq" id="XP_047844717.1">
    <property type="nucleotide sequence ID" value="XM_047988719.1"/>
</dbReference>
<dbReference type="GeneID" id="72069193"/>
<keyword evidence="2" id="KW-0812">Transmembrane</keyword>
<evidence type="ECO:0000313" key="3">
    <source>
        <dbReference type="EMBL" id="UNI21236.1"/>
    </source>
</evidence>
<sequence>MQALTPRYNVCLPHGSPGFTSDEHTPAVTMARRRSSSRRANFTLSNISIISTPLLTLLLILLSMLPLLLPVAHAHDHHPLQASPGDDGGSLSPNLPRASSSSSSSSSPTTTTTTQSSGPVFSPLHQRDDAPPPPYQPIVTPPPDQAERLASMGYRQETFYTCNTVGGREHCGWHNPVVVAAAEAAPGRRPRAAGSGAVVAAVGCLAGVFALGMM</sequence>
<feature type="transmembrane region" description="Helical" evidence="2">
    <location>
        <begin position="42"/>
        <end position="69"/>
    </location>
</feature>
<gene>
    <name evidence="3" type="ORF">JDV02_007245</name>
</gene>
<feature type="transmembrane region" description="Helical" evidence="2">
    <location>
        <begin position="192"/>
        <end position="212"/>
    </location>
</feature>
<dbReference type="EMBL" id="CP086359">
    <property type="protein sequence ID" value="UNI21236.1"/>
    <property type="molecule type" value="Genomic_DNA"/>
</dbReference>
<organism evidence="3 4">
    <name type="scientific">Purpureocillium takamizusanense</name>
    <dbReference type="NCBI Taxonomy" id="2060973"/>
    <lineage>
        <taxon>Eukaryota</taxon>
        <taxon>Fungi</taxon>
        <taxon>Dikarya</taxon>
        <taxon>Ascomycota</taxon>
        <taxon>Pezizomycotina</taxon>
        <taxon>Sordariomycetes</taxon>
        <taxon>Hypocreomycetidae</taxon>
        <taxon>Hypocreales</taxon>
        <taxon>Ophiocordycipitaceae</taxon>
        <taxon>Purpureocillium</taxon>
    </lineage>
</organism>
<evidence type="ECO:0000313" key="4">
    <source>
        <dbReference type="Proteomes" id="UP000829364"/>
    </source>
</evidence>
<evidence type="ECO:0000256" key="1">
    <source>
        <dbReference type="SAM" id="MobiDB-lite"/>
    </source>
</evidence>
<accession>A0A9Q8QLB3</accession>
<proteinExistence type="predicted"/>
<dbReference type="Proteomes" id="UP000829364">
    <property type="component" value="Chromosome 6"/>
</dbReference>
<keyword evidence="2" id="KW-1133">Transmembrane helix</keyword>
<dbReference type="AlphaFoldDB" id="A0A9Q8QLB3"/>
<feature type="region of interest" description="Disordered" evidence="1">
    <location>
        <begin position="79"/>
        <end position="145"/>
    </location>
</feature>
<dbReference type="OrthoDB" id="3542181at2759"/>
<evidence type="ECO:0000256" key="2">
    <source>
        <dbReference type="SAM" id="Phobius"/>
    </source>
</evidence>
<keyword evidence="2" id="KW-0472">Membrane</keyword>